<dbReference type="EC" id="2.7.1.81" evidence="8"/>
<dbReference type="GO" id="GO:0047992">
    <property type="term" value="F:hydroxylysine kinase activity"/>
    <property type="evidence" value="ECO:0007669"/>
    <property type="project" value="UniProtKB-EC"/>
</dbReference>
<dbReference type="PANTHER" id="PTHR21064:SF1">
    <property type="entry name" value="HYDROXYLYSINE KINASE"/>
    <property type="match status" value="1"/>
</dbReference>
<evidence type="ECO:0000313" key="12">
    <source>
        <dbReference type="RefSeq" id="XP_017332806.1"/>
    </source>
</evidence>
<dbReference type="AlphaFoldDB" id="A0A2D0RQM0"/>
<organism evidence="11 12">
    <name type="scientific">Ictalurus punctatus</name>
    <name type="common">Channel catfish</name>
    <name type="synonym">Silurus punctatus</name>
    <dbReference type="NCBI Taxonomy" id="7998"/>
    <lineage>
        <taxon>Eukaryota</taxon>
        <taxon>Metazoa</taxon>
        <taxon>Chordata</taxon>
        <taxon>Craniata</taxon>
        <taxon>Vertebrata</taxon>
        <taxon>Euteleostomi</taxon>
        <taxon>Actinopterygii</taxon>
        <taxon>Neopterygii</taxon>
        <taxon>Teleostei</taxon>
        <taxon>Ostariophysi</taxon>
        <taxon>Siluriformes</taxon>
        <taxon>Ictaluridae</taxon>
        <taxon>Ictalurus</taxon>
    </lineage>
</organism>
<sequence length="362" mass="40917">MSIKKESKPNLSHSQVTEITARLFGLTVSTIRPLPSYDDQNFHVVCVDAGDFVLKIMNSSVSENLKLLEMQTHSMIFLQQNGIPVQTALSTITGQMMSLEEIDCGYGLQKYLVRLLTYLPGVPVAKITCTPQLLYKIGKMAAMLDQVLLRMEHENLNVLRRENFIWSLSCVPLIDDYLSVMDGDPVQLIVRGVIDQFQKQVVPKLPSFRKCINHGDLNDHNILVEQDRLSCYKISGILDFGDMSSGYFVFELAIMIMYMMIESANPLEVGSALIAGFETIHPLNADERDALYTLVLSRFCQSVVYARSAVLQQPENEEYLMITSKHGIRLLQILWEKGKEEVEKVWFDGAAKMPVLIANFNP</sequence>
<evidence type="ECO:0000256" key="4">
    <source>
        <dbReference type="ARBA" id="ARBA00022679"/>
    </source>
</evidence>
<name>A0A2D0RQM0_ICTPU</name>
<accession>A0A2D0RQM0</accession>
<comment type="catalytic activity">
    <reaction evidence="6">
        <text>(5R)-5-hydroxy-L-lysine + GTP = (5R)-5-phosphooxy-L-lysine + GDP + H(+)</text>
        <dbReference type="Rhea" id="RHEA:19049"/>
        <dbReference type="ChEBI" id="CHEBI:15378"/>
        <dbReference type="ChEBI" id="CHEBI:37565"/>
        <dbReference type="ChEBI" id="CHEBI:57882"/>
        <dbReference type="ChEBI" id="CHEBI:58189"/>
        <dbReference type="ChEBI" id="CHEBI:58357"/>
        <dbReference type="EC" id="2.7.1.81"/>
    </reaction>
</comment>
<dbReference type="PANTHER" id="PTHR21064">
    <property type="entry name" value="AMINOGLYCOSIDE PHOSPHOTRANSFERASE DOMAIN-CONTAINING PROTEIN-RELATED"/>
    <property type="match status" value="1"/>
</dbReference>
<evidence type="ECO:0000256" key="2">
    <source>
        <dbReference type="ARBA" id="ARBA00006219"/>
    </source>
</evidence>
<evidence type="ECO:0000256" key="1">
    <source>
        <dbReference type="ARBA" id="ARBA00004496"/>
    </source>
</evidence>
<dbReference type="InterPro" id="IPR011009">
    <property type="entry name" value="Kinase-like_dom_sf"/>
</dbReference>
<dbReference type="Gene3D" id="3.30.200.20">
    <property type="entry name" value="Phosphorylase Kinase, domain 1"/>
    <property type="match status" value="1"/>
</dbReference>
<dbReference type="KEGG" id="ipu:108270524"/>
<evidence type="ECO:0000256" key="8">
    <source>
        <dbReference type="ARBA" id="ARBA00038873"/>
    </source>
</evidence>
<comment type="subcellular location">
    <subcellularLocation>
        <location evidence="1">Cytoplasm</location>
    </subcellularLocation>
</comment>
<dbReference type="SUPFAM" id="SSF56112">
    <property type="entry name" value="Protein kinase-like (PK-like)"/>
    <property type="match status" value="1"/>
</dbReference>
<dbReference type="RefSeq" id="XP_017332806.1">
    <property type="nucleotide sequence ID" value="XM_017477317.3"/>
</dbReference>
<dbReference type="InterPro" id="IPR050249">
    <property type="entry name" value="Pseudomonas-type_ThrB"/>
</dbReference>
<evidence type="ECO:0000256" key="3">
    <source>
        <dbReference type="ARBA" id="ARBA00022490"/>
    </source>
</evidence>
<dbReference type="Gene3D" id="3.90.1200.10">
    <property type="match status" value="1"/>
</dbReference>
<evidence type="ECO:0000313" key="11">
    <source>
        <dbReference type="Proteomes" id="UP000221080"/>
    </source>
</evidence>
<comment type="function">
    <text evidence="7">Catalyzes the GTP-dependent phosphorylation of 5-hydroxy-L-lysine.</text>
</comment>
<dbReference type="GeneID" id="108270524"/>
<gene>
    <name evidence="12" type="primary">hykk.2</name>
</gene>
<dbReference type="STRING" id="7998.ENSIPUP00000034991"/>
<evidence type="ECO:0000256" key="5">
    <source>
        <dbReference type="ARBA" id="ARBA00022777"/>
    </source>
</evidence>
<keyword evidence="3" id="KW-0963">Cytoplasm</keyword>
<dbReference type="FunFam" id="3.30.200.20:FF:000549">
    <property type="entry name" value="hydroxylysine kinase"/>
    <property type="match status" value="1"/>
</dbReference>
<dbReference type="Proteomes" id="UP000221080">
    <property type="component" value="Chromosome 10"/>
</dbReference>
<reference evidence="12" key="2">
    <citation type="submission" date="2025-08" db="UniProtKB">
        <authorList>
            <consortium name="RefSeq"/>
        </authorList>
    </citation>
    <scope>IDENTIFICATION</scope>
    <source>
        <tissue evidence="12">Blood</tissue>
    </source>
</reference>
<evidence type="ECO:0000256" key="9">
    <source>
        <dbReference type="ARBA" id="ARBA00040505"/>
    </source>
</evidence>
<dbReference type="Pfam" id="PF01636">
    <property type="entry name" value="APH"/>
    <property type="match status" value="1"/>
</dbReference>
<keyword evidence="5 12" id="KW-0418">Kinase</keyword>
<dbReference type="FunFam" id="3.90.1200.10:FF:000007">
    <property type="entry name" value="hydroxylysine kinase isoform X1"/>
    <property type="match status" value="1"/>
</dbReference>
<dbReference type="InterPro" id="IPR002575">
    <property type="entry name" value="Aminoglycoside_PTrfase"/>
</dbReference>
<keyword evidence="11" id="KW-1185">Reference proteome</keyword>
<comment type="similarity">
    <text evidence="2">Belongs to the aminoglycoside phosphotransferase family.</text>
</comment>
<dbReference type="GO" id="GO:0005737">
    <property type="term" value="C:cytoplasm"/>
    <property type="evidence" value="ECO:0007669"/>
    <property type="project" value="UniProtKB-SubCell"/>
</dbReference>
<evidence type="ECO:0000256" key="7">
    <source>
        <dbReference type="ARBA" id="ARBA00037368"/>
    </source>
</evidence>
<dbReference type="CTD" id="559560"/>
<evidence type="ECO:0000256" key="6">
    <source>
        <dbReference type="ARBA" id="ARBA00036820"/>
    </source>
</evidence>
<keyword evidence="4" id="KW-0808">Transferase</keyword>
<reference evidence="11" key="1">
    <citation type="journal article" date="2016" name="Nat. Commun.">
        <title>The channel catfish genome sequence provides insights into the evolution of scale formation in teleosts.</title>
        <authorList>
            <person name="Liu Z."/>
            <person name="Liu S."/>
            <person name="Yao J."/>
            <person name="Bao L."/>
            <person name="Zhang J."/>
            <person name="Li Y."/>
            <person name="Jiang C."/>
            <person name="Sun L."/>
            <person name="Wang R."/>
            <person name="Zhang Y."/>
            <person name="Zhou T."/>
            <person name="Zeng Q."/>
            <person name="Fu Q."/>
            <person name="Gao S."/>
            <person name="Li N."/>
            <person name="Koren S."/>
            <person name="Jiang Y."/>
            <person name="Zimin A."/>
            <person name="Xu P."/>
            <person name="Phillippy A.M."/>
            <person name="Geng X."/>
            <person name="Song L."/>
            <person name="Sun F."/>
            <person name="Li C."/>
            <person name="Wang X."/>
            <person name="Chen A."/>
            <person name="Jin Y."/>
            <person name="Yuan Z."/>
            <person name="Yang Y."/>
            <person name="Tan S."/>
            <person name="Peatman E."/>
            <person name="Lu J."/>
            <person name="Qin Z."/>
            <person name="Dunham R."/>
            <person name="Li Z."/>
            <person name="Sonstegard T."/>
            <person name="Feng J."/>
            <person name="Danzmann R.G."/>
            <person name="Schroeder S."/>
            <person name="Scheffler B."/>
            <person name="Duke M.V."/>
            <person name="Ballard L."/>
            <person name="Kucuktas H."/>
            <person name="Kaltenboeck L."/>
            <person name="Liu H."/>
            <person name="Armbruster J."/>
            <person name="Xie Y."/>
            <person name="Kirby M.L."/>
            <person name="Tian Y."/>
            <person name="Flanagan M.E."/>
            <person name="Mu W."/>
            <person name="Waldbieser G.C."/>
        </authorList>
    </citation>
    <scope>NUCLEOTIDE SEQUENCE [LARGE SCALE GENOMIC DNA]</scope>
    <source>
        <strain evidence="11">SDA103</strain>
    </source>
</reference>
<dbReference type="OrthoDB" id="9973935at2759"/>
<protein>
    <recommendedName>
        <fullName evidence="9">Hydroxylysine kinase</fullName>
        <ecNumber evidence="8">2.7.1.81</ecNumber>
    </recommendedName>
</protein>
<feature type="domain" description="Aminoglycoside phosphotransferase" evidence="10">
    <location>
        <begin position="30"/>
        <end position="268"/>
    </location>
</feature>
<evidence type="ECO:0000259" key="10">
    <source>
        <dbReference type="Pfam" id="PF01636"/>
    </source>
</evidence>
<proteinExistence type="inferred from homology"/>